<accession>A0A365HDJ2</accession>
<dbReference type="PANTHER" id="PTHR12001:SF86">
    <property type="entry name" value="GERANYLGERANYL DIPHOSPHATE SYNTHASE"/>
    <property type="match status" value="1"/>
</dbReference>
<dbReference type="SFLD" id="SFLDS00005">
    <property type="entry name" value="Isoprenoid_Synthase_Type_I"/>
    <property type="match status" value="1"/>
</dbReference>
<protein>
    <submittedName>
        <fullName evidence="4">Polyprenyl synthetase family protein</fullName>
    </submittedName>
</protein>
<dbReference type="GO" id="GO:0008299">
    <property type="term" value="P:isoprenoid biosynthetic process"/>
    <property type="evidence" value="ECO:0007669"/>
    <property type="project" value="InterPro"/>
</dbReference>
<keyword evidence="3" id="KW-0808">Transferase</keyword>
<comment type="similarity">
    <text evidence="3">Belongs to the FPP/GGPP synthase family.</text>
</comment>
<dbReference type="InterPro" id="IPR008949">
    <property type="entry name" value="Isoprenoid_synthase_dom_sf"/>
</dbReference>
<evidence type="ECO:0000313" key="5">
    <source>
        <dbReference type="Proteomes" id="UP000251891"/>
    </source>
</evidence>
<name>A0A365HDJ2_9ACTN</name>
<dbReference type="GO" id="GO:0004659">
    <property type="term" value="F:prenyltransferase activity"/>
    <property type="evidence" value="ECO:0007669"/>
    <property type="project" value="InterPro"/>
</dbReference>
<dbReference type="PROSITE" id="PS00723">
    <property type="entry name" value="POLYPRENYL_SYNTHASE_1"/>
    <property type="match status" value="1"/>
</dbReference>
<dbReference type="Gene3D" id="1.10.600.10">
    <property type="entry name" value="Farnesyl Diphosphate Synthase"/>
    <property type="match status" value="1"/>
</dbReference>
<dbReference type="OrthoDB" id="4497239at2"/>
<evidence type="ECO:0000256" key="3">
    <source>
        <dbReference type="RuleBase" id="RU004466"/>
    </source>
</evidence>
<dbReference type="AlphaFoldDB" id="A0A365HDJ2"/>
<organism evidence="4 5">
    <name type="scientific">Actinomadura craniellae</name>
    <dbReference type="NCBI Taxonomy" id="2231787"/>
    <lineage>
        <taxon>Bacteria</taxon>
        <taxon>Bacillati</taxon>
        <taxon>Actinomycetota</taxon>
        <taxon>Actinomycetes</taxon>
        <taxon>Streptosporangiales</taxon>
        <taxon>Thermomonosporaceae</taxon>
        <taxon>Actinomadura</taxon>
    </lineage>
</organism>
<dbReference type="Pfam" id="PF00348">
    <property type="entry name" value="polyprenyl_synt"/>
    <property type="match status" value="1"/>
</dbReference>
<dbReference type="Proteomes" id="UP000251891">
    <property type="component" value="Unassembled WGS sequence"/>
</dbReference>
<dbReference type="GO" id="GO:0046872">
    <property type="term" value="F:metal ion binding"/>
    <property type="evidence" value="ECO:0007669"/>
    <property type="project" value="UniProtKB-KW"/>
</dbReference>
<dbReference type="PROSITE" id="PS00444">
    <property type="entry name" value="POLYPRENYL_SYNTHASE_2"/>
    <property type="match status" value="1"/>
</dbReference>
<comment type="caution">
    <text evidence="4">The sequence shown here is derived from an EMBL/GenBank/DDBJ whole genome shotgun (WGS) entry which is preliminary data.</text>
</comment>
<dbReference type="NCBIfam" id="NF041169">
    <property type="entry name" value="f2_encap_cargo4"/>
    <property type="match status" value="1"/>
</dbReference>
<keyword evidence="1" id="KW-0479">Metal-binding</keyword>
<evidence type="ECO:0000256" key="1">
    <source>
        <dbReference type="ARBA" id="ARBA00022723"/>
    </source>
</evidence>
<keyword evidence="5" id="KW-1185">Reference proteome</keyword>
<dbReference type="InterPro" id="IPR000092">
    <property type="entry name" value="Polyprenyl_synt"/>
</dbReference>
<reference evidence="4 5" key="1">
    <citation type="submission" date="2018-06" db="EMBL/GenBank/DDBJ databases">
        <title>Actinomadura craniellae sp. nov. isolated from marine sponge Craniella sp.</title>
        <authorList>
            <person name="Li L."/>
            <person name="Xu Q.H."/>
            <person name="Lin H.W."/>
            <person name="Lu Y.H."/>
        </authorList>
    </citation>
    <scope>NUCLEOTIDE SEQUENCE [LARGE SCALE GENOMIC DNA]</scope>
    <source>
        <strain evidence="4 5">LHW63021</strain>
    </source>
</reference>
<dbReference type="CDD" id="cd00685">
    <property type="entry name" value="Trans_IPPS_HT"/>
    <property type="match status" value="1"/>
</dbReference>
<dbReference type="SUPFAM" id="SSF48576">
    <property type="entry name" value="Terpenoid synthases"/>
    <property type="match status" value="1"/>
</dbReference>
<evidence type="ECO:0000256" key="2">
    <source>
        <dbReference type="ARBA" id="ARBA00022842"/>
    </source>
</evidence>
<gene>
    <name evidence="4" type="ORF">DPM19_03195</name>
</gene>
<keyword evidence="2" id="KW-0460">Magnesium</keyword>
<dbReference type="SFLD" id="SFLDG01017">
    <property type="entry name" value="Polyprenyl_Transferase_Like"/>
    <property type="match status" value="1"/>
</dbReference>
<sequence>MTAAEQTAEDRPVTEVLAWSRSLLDPALREAVETLPASIRSIADYHFGWRDEQGRPVEGGAGKAIRPALVLLAAEAVGGDPAEAVPAAVAVELAHNFSLMHDDVMDGDTVRRHRPTAWNVFGVNSAILAGDALLMLAFDVLAASGHPLLGEGMRRLGAAVAELLDGQRADMGFERRADVGLEECLRMAEAKTGALLGCSSALGGAFGGGAPDQVKRLDGFGRRLGLAFQMVDDLLGVWGDPAVTGKPGHSDLRNGKKSLPVVAALTSGTPAGEELAAFYRAGGPPAGADLDRVAGLIVQAGGRSWCRTRADELLSDALRELWLARPGQRPAAELGMLARHSVRRDH</sequence>
<proteinExistence type="inferred from homology"/>
<dbReference type="EMBL" id="QLYX01000001">
    <property type="protein sequence ID" value="RAY17171.1"/>
    <property type="molecule type" value="Genomic_DNA"/>
</dbReference>
<evidence type="ECO:0000313" key="4">
    <source>
        <dbReference type="EMBL" id="RAY17171.1"/>
    </source>
</evidence>
<dbReference type="InterPro" id="IPR033749">
    <property type="entry name" value="Polyprenyl_synt_CS"/>
</dbReference>
<dbReference type="PANTHER" id="PTHR12001">
    <property type="entry name" value="GERANYLGERANYL PYROPHOSPHATE SYNTHASE"/>
    <property type="match status" value="1"/>
</dbReference>
<dbReference type="RefSeq" id="WP_111863224.1">
    <property type="nucleotide sequence ID" value="NZ_QLYX01000001.1"/>
</dbReference>